<evidence type="ECO:0000256" key="1">
    <source>
        <dbReference type="ARBA" id="ARBA00000830"/>
    </source>
</evidence>
<evidence type="ECO:0000256" key="2">
    <source>
        <dbReference type="ARBA" id="ARBA00004818"/>
    </source>
</evidence>
<dbReference type="KEGG" id="camy:CSUIS_0424"/>
<dbReference type="SFLD" id="SFLDS00003">
    <property type="entry name" value="Haloacid_Dehalogenase"/>
    <property type="match status" value="1"/>
</dbReference>
<dbReference type="GO" id="GO:0005829">
    <property type="term" value="C:cytosol"/>
    <property type="evidence" value="ECO:0007669"/>
    <property type="project" value="TreeGrafter"/>
</dbReference>
<dbReference type="InterPro" id="IPR023198">
    <property type="entry name" value="PGP-like_dom2"/>
</dbReference>
<evidence type="ECO:0000256" key="3">
    <source>
        <dbReference type="ARBA" id="ARBA00006171"/>
    </source>
</evidence>
<gene>
    <name evidence="5" type="ORF">CSUIS_0424</name>
</gene>
<dbReference type="PANTHER" id="PTHR43434">
    <property type="entry name" value="PHOSPHOGLYCOLATE PHOSPHATASE"/>
    <property type="match status" value="1"/>
</dbReference>
<dbReference type="InterPro" id="IPR050155">
    <property type="entry name" value="HAD-like_hydrolase_sf"/>
</dbReference>
<dbReference type="InterPro" id="IPR023214">
    <property type="entry name" value="HAD_sf"/>
</dbReference>
<dbReference type="PANTHER" id="PTHR43434:SF1">
    <property type="entry name" value="PHOSPHOGLYCOLATE PHOSPHATASE"/>
    <property type="match status" value="1"/>
</dbReference>
<dbReference type="GO" id="GO:0008967">
    <property type="term" value="F:phosphoglycolate phosphatase activity"/>
    <property type="evidence" value="ECO:0007669"/>
    <property type="project" value="UniProtKB-EC"/>
</dbReference>
<dbReference type="NCBIfam" id="TIGR01549">
    <property type="entry name" value="HAD-SF-IA-v1"/>
    <property type="match status" value="1"/>
</dbReference>
<dbReference type="Proteomes" id="UP000194260">
    <property type="component" value="Chromosome"/>
</dbReference>
<accession>A0A1X9SVJ1</accession>
<evidence type="ECO:0000313" key="6">
    <source>
        <dbReference type="Proteomes" id="UP000194260"/>
    </source>
</evidence>
<dbReference type="AlphaFoldDB" id="A0A1X9SVJ1"/>
<dbReference type="InterPro" id="IPR036412">
    <property type="entry name" value="HAD-like_sf"/>
</dbReference>
<evidence type="ECO:0000313" key="5">
    <source>
        <dbReference type="EMBL" id="ARR00265.1"/>
    </source>
</evidence>
<dbReference type="SFLD" id="SFLDG01135">
    <property type="entry name" value="C1.5.6:_HAD__Beta-PGM__Phospha"/>
    <property type="match status" value="1"/>
</dbReference>
<dbReference type="InterPro" id="IPR006439">
    <property type="entry name" value="HAD-SF_hydro_IA"/>
</dbReference>
<organism evidence="5 6">
    <name type="scientific">Campylobacter porcelli</name>
    <dbReference type="NCBI Taxonomy" id="1660073"/>
    <lineage>
        <taxon>Bacteria</taxon>
        <taxon>Pseudomonadati</taxon>
        <taxon>Campylobacterota</taxon>
        <taxon>Epsilonproteobacteria</taxon>
        <taxon>Campylobacterales</taxon>
        <taxon>Campylobacteraceae</taxon>
        <taxon>Campylobacter</taxon>
    </lineage>
</organism>
<dbReference type="STRING" id="1660073.CSUIS_0424"/>
<dbReference type="RefSeq" id="WP_086237707.1">
    <property type="nucleotide sequence ID" value="NZ_CP018789.1"/>
</dbReference>
<dbReference type="Pfam" id="PF13419">
    <property type="entry name" value="HAD_2"/>
    <property type="match status" value="1"/>
</dbReference>
<comment type="similarity">
    <text evidence="3">Belongs to the HAD-like hydrolase superfamily. CbbY/CbbZ/Gph/YieH family.</text>
</comment>
<keyword evidence="5" id="KW-0378">Hydrolase</keyword>
<dbReference type="EMBL" id="CP018789">
    <property type="protein sequence ID" value="ARR00265.1"/>
    <property type="molecule type" value="Genomic_DNA"/>
</dbReference>
<dbReference type="InterPro" id="IPR041492">
    <property type="entry name" value="HAD_2"/>
</dbReference>
<dbReference type="EC" id="3.1.3.18" evidence="4"/>
<comment type="catalytic activity">
    <reaction evidence="1">
        <text>2-phosphoglycolate + H2O = glycolate + phosphate</text>
        <dbReference type="Rhea" id="RHEA:14369"/>
        <dbReference type="ChEBI" id="CHEBI:15377"/>
        <dbReference type="ChEBI" id="CHEBI:29805"/>
        <dbReference type="ChEBI" id="CHEBI:43474"/>
        <dbReference type="ChEBI" id="CHEBI:58033"/>
        <dbReference type="EC" id="3.1.3.18"/>
    </reaction>
</comment>
<comment type="pathway">
    <text evidence="2">Organic acid metabolism; glycolate biosynthesis; glycolate from 2-phosphoglycolate: step 1/1.</text>
</comment>
<sequence>MSNKPTILFDLDGTLIDSTEAILNGFYKAFKEHNLTQPTKKQICSLIGHPLEYMFASLGVPKHLIDSFILIYKDDYRQNYLSQTTLLPGGFEAVSKASKFANLGVVTTKTSLYSKNLLENLGILKYFSVVIGRDDVTHPKPNPEPILKALEVIGKTSNIYMIGDTPMDAKAAKSVGIFSIGVTCGYDSRENLELICDYVCSSALNAIEYIIAQNIVNL</sequence>
<protein>
    <recommendedName>
        <fullName evidence="4">phosphoglycolate phosphatase</fullName>
        <ecNumber evidence="4">3.1.3.18</ecNumber>
    </recommendedName>
</protein>
<name>A0A1X9SVJ1_9BACT</name>
<evidence type="ECO:0000256" key="4">
    <source>
        <dbReference type="ARBA" id="ARBA00013078"/>
    </source>
</evidence>
<dbReference type="SFLD" id="SFLDG01129">
    <property type="entry name" value="C1.5:_HAD__Beta-PGM__Phosphata"/>
    <property type="match status" value="1"/>
</dbReference>
<proteinExistence type="inferred from homology"/>
<dbReference type="Gene3D" id="3.40.50.1000">
    <property type="entry name" value="HAD superfamily/HAD-like"/>
    <property type="match status" value="1"/>
</dbReference>
<dbReference type="Gene3D" id="1.10.150.240">
    <property type="entry name" value="Putative phosphatase, domain 2"/>
    <property type="match status" value="1"/>
</dbReference>
<dbReference type="GO" id="GO:0006281">
    <property type="term" value="P:DNA repair"/>
    <property type="evidence" value="ECO:0007669"/>
    <property type="project" value="TreeGrafter"/>
</dbReference>
<reference evidence="6" key="1">
    <citation type="journal article" date="2017" name="Genome Biol. Evol.">
        <title>Comparative Genomic Analysis Identifies a Campylobacter Clade Deficient in Selenium Metabolism.</title>
        <authorList>
            <person name="Miller W.G."/>
            <person name="Yee E."/>
            <person name="Lopes B.S."/>
            <person name="Chapman M.H."/>
            <person name="Huynh S."/>
            <person name="Bono J.L."/>
            <person name="Parker C.T."/>
            <person name="Strachan N.J.C."/>
            <person name="Forbes K.J."/>
        </authorList>
    </citation>
    <scope>NUCLEOTIDE SEQUENCE [LARGE SCALE GENOMIC DNA]</scope>
    <source>
        <strain evidence="6">RM6137</strain>
    </source>
</reference>
<dbReference type="SUPFAM" id="SSF56784">
    <property type="entry name" value="HAD-like"/>
    <property type="match status" value="1"/>
</dbReference>